<protein>
    <submittedName>
        <fullName evidence="2">GNAT family protein</fullName>
        <ecNumber evidence="2">2.-.-.-</ecNumber>
    </submittedName>
</protein>
<dbReference type="GeneID" id="43161822"/>
<accession>A0ABZ0XRV3</accession>
<evidence type="ECO:0000313" key="2">
    <source>
        <dbReference type="EMBL" id="WQH02474.1"/>
    </source>
</evidence>
<proteinExistence type="predicted"/>
<dbReference type="PROSITE" id="PS51186">
    <property type="entry name" value="GNAT"/>
    <property type="match status" value="1"/>
</dbReference>
<dbReference type="InterPro" id="IPR016181">
    <property type="entry name" value="Acyl_CoA_acyltransferase"/>
</dbReference>
<dbReference type="RefSeq" id="WP_026636929.1">
    <property type="nucleotide sequence ID" value="NZ_CP140152.1"/>
</dbReference>
<dbReference type="PANTHER" id="PTHR43441">
    <property type="entry name" value="RIBOSOMAL-PROTEIN-SERINE ACETYLTRANSFERASE"/>
    <property type="match status" value="1"/>
</dbReference>
<dbReference type="EMBL" id="CP140152">
    <property type="protein sequence ID" value="WQH02474.1"/>
    <property type="molecule type" value="Genomic_DNA"/>
</dbReference>
<dbReference type="PANTHER" id="PTHR43441:SF10">
    <property type="entry name" value="ACETYLTRANSFERASE"/>
    <property type="match status" value="1"/>
</dbReference>
<sequence>MTDSHIHFSGLVLRPFADTDAAAFAAAVVESVPSVSPWMAWCASDYTAADALEWFAMCRASEAAGTAFEFGIFCEPTGDFLGGAGLNDIRPLHRFCNLGYWVRQSRQRQGVATRSVQALAAHAFGALGLHRVEIVVAVGNTASLAVAAKCGAFDERVARNRLCIDGRAVDAHVFSLVPE</sequence>
<organism evidence="2 3">
    <name type="scientific">Duganella zoogloeoides</name>
    <dbReference type="NCBI Taxonomy" id="75659"/>
    <lineage>
        <taxon>Bacteria</taxon>
        <taxon>Pseudomonadati</taxon>
        <taxon>Pseudomonadota</taxon>
        <taxon>Betaproteobacteria</taxon>
        <taxon>Burkholderiales</taxon>
        <taxon>Oxalobacteraceae</taxon>
        <taxon>Telluria group</taxon>
        <taxon>Duganella</taxon>
    </lineage>
</organism>
<feature type="domain" description="N-acetyltransferase" evidence="1">
    <location>
        <begin position="11"/>
        <end position="170"/>
    </location>
</feature>
<keyword evidence="2" id="KW-0808">Transferase</keyword>
<evidence type="ECO:0000259" key="1">
    <source>
        <dbReference type="PROSITE" id="PS51186"/>
    </source>
</evidence>
<dbReference type="SUPFAM" id="SSF55729">
    <property type="entry name" value="Acyl-CoA N-acyltransferases (Nat)"/>
    <property type="match status" value="1"/>
</dbReference>
<keyword evidence="3" id="KW-1185">Reference proteome</keyword>
<reference evidence="2 3" key="1">
    <citation type="submission" date="2023-11" db="EMBL/GenBank/DDBJ databases">
        <title>MicrobeMod: A computational toolkit for identifying prokaryotic methylation and restriction-modification with nanopore sequencing.</title>
        <authorList>
            <person name="Crits-Christoph A."/>
            <person name="Kang S.C."/>
            <person name="Lee H."/>
            <person name="Ostrov N."/>
        </authorList>
    </citation>
    <scope>NUCLEOTIDE SEQUENCE [LARGE SCALE GENOMIC DNA]</scope>
    <source>
        <strain evidence="2 3">ATCC 25935</strain>
    </source>
</reference>
<dbReference type="Pfam" id="PF13302">
    <property type="entry name" value="Acetyltransf_3"/>
    <property type="match status" value="1"/>
</dbReference>
<dbReference type="EC" id="2.-.-.-" evidence="2"/>
<dbReference type="InterPro" id="IPR000182">
    <property type="entry name" value="GNAT_dom"/>
</dbReference>
<gene>
    <name evidence="2" type="ORF">SR858_15460</name>
</gene>
<name>A0ABZ0XRV3_9BURK</name>
<dbReference type="GO" id="GO:0016740">
    <property type="term" value="F:transferase activity"/>
    <property type="evidence" value="ECO:0007669"/>
    <property type="project" value="UniProtKB-KW"/>
</dbReference>
<dbReference type="Proteomes" id="UP001326110">
    <property type="component" value="Chromosome"/>
</dbReference>
<dbReference type="Gene3D" id="3.40.630.30">
    <property type="match status" value="1"/>
</dbReference>
<dbReference type="InterPro" id="IPR051908">
    <property type="entry name" value="Ribosomal_N-acetyltransferase"/>
</dbReference>
<evidence type="ECO:0000313" key="3">
    <source>
        <dbReference type="Proteomes" id="UP001326110"/>
    </source>
</evidence>